<accession>A0A2S0PB15</accession>
<dbReference type="NCBIfam" id="TIGR03696">
    <property type="entry name" value="Rhs_assc_core"/>
    <property type="match status" value="1"/>
</dbReference>
<feature type="transmembrane region" description="Helical" evidence="2">
    <location>
        <begin position="168"/>
        <end position="190"/>
    </location>
</feature>
<keyword evidence="2" id="KW-0472">Membrane</keyword>
<evidence type="ECO:0000313" key="4">
    <source>
        <dbReference type="Proteomes" id="UP000244173"/>
    </source>
</evidence>
<feature type="transmembrane region" description="Helical" evidence="2">
    <location>
        <begin position="132"/>
        <end position="156"/>
    </location>
</feature>
<reference evidence="3 4" key="1">
    <citation type="submission" date="2018-04" db="EMBL/GenBank/DDBJ databases">
        <title>Denitrifier Microvirgula.</title>
        <authorList>
            <person name="Anderson E."/>
            <person name="Jang J."/>
            <person name="Ishii S."/>
        </authorList>
    </citation>
    <scope>NUCLEOTIDE SEQUENCE [LARGE SCALE GENOMIC DNA]</scope>
    <source>
        <strain evidence="3 4">BE2.4</strain>
    </source>
</reference>
<feature type="region of interest" description="Disordered" evidence="1">
    <location>
        <begin position="1"/>
        <end position="23"/>
    </location>
</feature>
<dbReference type="Gene3D" id="2.180.10.10">
    <property type="entry name" value="RHS repeat-associated core"/>
    <property type="match status" value="1"/>
</dbReference>
<proteinExistence type="predicted"/>
<feature type="compositionally biased region" description="Polar residues" evidence="1">
    <location>
        <begin position="1"/>
        <end position="10"/>
    </location>
</feature>
<keyword evidence="4" id="KW-1185">Reference proteome</keyword>
<sequence>MPSASTNPTSGGRLLPQARQGTAPVRGALTTSVGLHGERITWVGQRCQLYFLGNGARSYDPECGRFLSQDPFSPFSIAGTNSYAYCLGDPVNRIDPSGYVSAADWFGIALAVLGIVLSLATFGVFSISLLPVGLFLAVSSLALGVTAGVYGIVSILVKEVDPVLSRALGWTTLGLSIASILLGLPMPLAASYAKLRGHYLKGVASGYIKNNFSPKSSDKPAIDFLFATDFKQGSLVATHGRPGILQGYSGEYMPVNVWANELARMEVYRLSSSRTPLYLMSCHAAKNGAHANAALLARRLNREVIALGTSSLYGIRRFDPARGFDLLFFDAKLGGLMHF</sequence>
<dbReference type="OrthoDB" id="8595607at2"/>
<dbReference type="RefSeq" id="WP_107889453.1">
    <property type="nucleotide sequence ID" value="NZ_CP028519.1"/>
</dbReference>
<protein>
    <recommendedName>
        <fullName evidence="5">RHS repeat-associated core domain-containing protein</fullName>
    </recommendedName>
</protein>
<evidence type="ECO:0008006" key="5">
    <source>
        <dbReference type="Google" id="ProtNLM"/>
    </source>
</evidence>
<keyword evidence="2" id="KW-0812">Transmembrane</keyword>
<feature type="transmembrane region" description="Helical" evidence="2">
    <location>
        <begin position="105"/>
        <end position="125"/>
    </location>
</feature>
<dbReference type="InterPro" id="IPR022385">
    <property type="entry name" value="Rhs_assc_core"/>
</dbReference>
<dbReference type="EMBL" id="CP028519">
    <property type="protein sequence ID" value="AVY94551.1"/>
    <property type="molecule type" value="Genomic_DNA"/>
</dbReference>
<gene>
    <name evidence="3" type="ORF">DAI18_11230</name>
</gene>
<dbReference type="STRING" id="1122240.GCA_000620105_00277"/>
<organism evidence="3 4">
    <name type="scientific">Microvirgula aerodenitrificans</name>
    <dbReference type="NCBI Taxonomy" id="57480"/>
    <lineage>
        <taxon>Bacteria</taxon>
        <taxon>Pseudomonadati</taxon>
        <taxon>Pseudomonadota</taxon>
        <taxon>Betaproteobacteria</taxon>
        <taxon>Neisseriales</taxon>
        <taxon>Aquaspirillaceae</taxon>
        <taxon>Microvirgula</taxon>
    </lineage>
</organism>
<evidence type="ECO:0000313" key="3">
    <source>
        <dbReference type="EMBL" id="AVY94551.1"/>
    </source>
</evidence>
<name>A0A2S0PB15_9NEIS</name>
<evidence type="ECO:0000256" key="2">
    <source>
        <dbReference type="SAM" id="Phobius"/>
    </source>
</evidence>
<dbReference type="AlphaFoldDB" id="A0A2S0PB15"/>
<dbReference type="KEGG" id="maer:DAI18_11230"/>
<dbReference type="Proteomes" id="UP000244173">
    <property type="component" value="Chromosome"/>
</dbReference>
<keyword evidence="2" id="KW-1133">Transmembrane helix</keyword>
<evidence type="ECO:0000256" key="1">
    <source>
        <dbReference type="SAM" id="MobiDB-lite"/>
    </source>
</evidence>